<dbReference type="RefSeq" id="WP_160658612.1">
    <property type="nucleotide sequence ID" value="NZ_RSEJ01000075.1"/>
</dbReference>
<protein>
    <submittedName>
        <fullName evidence="1">Uncharacterized protein</fullName>
    </submittedName>
</protein>
<keyword evidence="2" id="KW-1185">Reference proteome</keyword>
<accession>A0ABW9YQS8</accession>
<evidence type="ECO:0000313" key="1">
    <source>
        <dbReference type="EMBL" id="NBI56307.1"/>
    </source>
</evidence>
<gene>
    <name evidence="1" type="ORF">EIZ48_27910</name>
</gene>
<evidence type="ECO:0000313" key="2">
    <source>
        <dbReference type="Proteomes" id="UP000738517"/>
    </source>
</evidence>
<proteinExistence type="predicted"/>
<reference evidence="1 2" key="1">
    <citation type="journal article" date="2017" name="Int. J. Syst. Evol. Microbiol.">
        <title>Photobacterium alginatilyticum sp. nov., a marine bacterium isolated from bottom seawater.</title>
        <authorList>
            <person name="Wang X."/>
            <person name="Wang Y."/>
            <person name="Yang X."/>
            <person name="Sun H."/>
            <person name="Li B."/>
            <person name="Zhang X.H."/>
        </authorList>
    </citation>
    <scope>NUCLEOTIDE SEQUENCE [LARGE SCALE GENOMIC DNA]</scope>
    <source>
        <strain evidence="1 2">P03D4</strain>
    </source>
</reference>
<comment type="caution">
    <text evidence="1">The sequence shown here is derived from an EMBL/GenBank/DDBJ whole genome shotgun (WGS) entry which is preliminary data.</text>
</comment>
<sequence length="81" mass="9273">MMTSADQNVDGEMLCIQRTMGSREENDPGYAFLNRSRSERDPFIENDHIPQRINFSESFIFNGGLLELIQDLADKYQGGEI</sequence>
<organism evidence="1 2">
    <name type="scientific">Photobacterium alginatilyticum</name>
    <dbReference type="NCBI Taxonomy" id="1775171"/>
    <lineage>
        <taxon>Bacteria</taxon>
        <taxon>Pseudomonadati</taxon>
        <taxon>Pseudomonadota</taxon>
        <taxon>Gammaproteobacteria</taxon>
        <taxon>Vibrionales</taxon>
        <taxon>Vibrionaceae</taxon>
        <taxon>Photobacterium</taxon>
    </lineage>
</organism>
<dbReference type="Proteomes" id="UP000738517">
    <property type="component" value="Unassembled WGS sequence"/>
</dbReference>
<dbReference type="EMBL" id="RSEJ01000075">
    <property type="protein sequence ID" value="NBI56307.1"/>
    <property type="molecule type" value="Genomic_DNA"/>
</dbReference>
<name>A0ABW9YQS8_9GAMM</name>